<dbReference type="KEGG" id="ffu:CLAFUR5_08725"/>
<sequence>MHCSVKKLRAGIRLAEQDAAAWRQRVDEAYLVARDWSSKIYDKSDIRRCSEAWAAHDRADQKLSRFQEAIRLLNEMLEDELLRTSAGDSNFPWPDIQEVGMFVYDVLTLAFAVFCWVLVCLLGLNTSTSPDSPREQTPQTPPRHATPPPKYEQPAPAFQPNPQDAIVAWRTKVEMMSADYASLESFPSPPTTVRCTNAKCHAEQHRALPVCECNVRAAFWRVPGLDPMEERRTWHPDRFSACEADKRERFKAMAREMFVVVDEMFRLS</sequence>
<evidence type="ECO:0000313" key="4">
    <source>
        <dbReference type="Proteomes" id="UP000756132"/>
    </source>
</evidence>
<dbReference type="RefSeq" id="XP_047759886.1">
    <property type="nucleotide sequence ID" value="XM_047907873.1"/>
</dbReference>
<reference evidence="3" key="2">
    <citation type="journal article" date="2022" name="Microb. Genom.">
        <title>A chromosome-scale genome assembly of the tomato pathogen Cladosporium fulvum reveals a compartmentalized genome architecture and the presence of a dispensable chromosome.</title>
        <authorList>
            <person name="Zaccaron A.Z."/>
            <person name="Chen L.H."/>
            <person name="Samaras A."/>
            <person name="Stergiopoulos I."/>
        </authorList>
    </citation>
    <scope>NUCLEOTIDE SEQUENCE</scope>
    <source>
        <strain evidence="3">Race5_Kim</strain>
    </source>
</reference>
<dbReference type="AlphaFoldDB" id="A0A9Q8LDS0"/>
<dbReference type="GeneID" id="71988603"/>
<dbReference type="EMBL" id="CP090165">
    <property type="protein sequence ID" value="UJO15520.1"/>
    <property type="molecule type" value="Genomic_DNA"/>
</dbReference>
<evidence type="ECO:0000256" key="1">
    <source>
        <dbReference type="SAM" id="MobiDB-lite"/>
    </source>
</evidence>
<proteinExistence type="predicted"/>
<keyword evidence="2" id="KW-0812">Transmembrane</keyword>
<dbReference type="OrthoDB" id="3650819at2759"/>
<feature type="compositionally biased region" description="Pro residues" evidence="1">
    <location>
        <begin position="139"/>
        <end position="151"/>
    </location>
</feature>
<dbReference type="Proteomes" id="UP000756132">
    <property type="component" value="Chromosome 3"/>
</dbReference>
<accession>A0A9Q8LDS0</accession>
<keyword evidence="2" id="KW-0472">Membrane</keyword>
<feature type="region of interest" description="Disordered" evidence="1">
    <location>
        <begin position="129"/>
        <end position="159"/>
    </location>
</feature>
<keyword evidence="4" id="KW-1185">Reference proteome</keyword>
<feature type="transmembrane region" description="Helical" evidence="2">
    <location>
        <begin position="102"/>
        <end position="124"/>
    </location>
</feature>
<evidence type="ECO:0000313" key="3">
    <source>
        <dbReference type="EMBL" id="UJO15520.1"/>
    </source>
</evidence>
<protein>
    <submittedName>
        <fullName evidence="3">Uncharacterized protein</fullName>
    </submittedName>
</protein>
<evidence type="ECO:0000256" key="2">
    <source>
        <dbReference type="SAM" id="Phobius"/>
    </source>
</evidence>
<gene>
    <name evidence="3" type="ORF">CLAFUR5_08725</name>
</gene>
<organism evidence="3 4">
    <name type="scientific">Passalora fulva</name>
    <name type="common">Tomato leaf mold</name>
    <name type="synonym">Cladosporium fulvum</name>
    <dbReference type="NCBI Taxonomy" id="5499"/>
    <lineage>
        <taxon>Eukaryota</taxon>
        <taxon>Fungi</taxon>
        <taxon>Dikarya</taxon>
        <taxon>Ascomycota</taxon>
        <taxon>Pezizomycotina</taxon>
        <taxon>Dothideomycetes</taxon>
        <taxon>Dothideomycetidae</taxon>
        <taxon>Mycosphaerellales</taxon>
        <taxon>Mycosphaerellaceae</taxon>
        <taxon>Fulvia</taxon>
    </lineage>
</organism>
<keyword evidence="2" id="KW-1133">Transmembrane helix</keyword>
<reference evidence="3" key="1">
    <citation type="submission" date="2021-12" db="EMBL/GenBank/DDBJ databases">
        <authorList>
            <person name="Zaccaron A."/>
            <person name="Stergiopoulos I."/>
        </authorList>
    </citation>
    <scope>NUCLEOTIDE SEQUENCE</scope>
    <source>
        <strain evidence="3">Race5_Kim</strain>
    </source>
</reference>
<name>A0A9Q8LDS0_PASFU</name>